<keyword evidence="4" id="KW-0479">Metal-binding</keyword>
<dbReference type="GO" id="GO:0046872">
    <property type="term" value="F:metal ion binding"/>
    <property type="evidence" value="ECO:0007669"/>
    <property type="project" value="UniProtKB-KW"/>
</dbReference>
<dbReference type="InterPro" id="IPR011057">
    <property type="entry name" value="Mss4-like_sf"/>
</dbReference>
<comment type="catalytic activity">
    <reaction evidence="7">
        <text>L-methionyl-[protein] + [thioredoxin]-disulfide + H2O = L-methionyl-(R)-S-oxide-[protein] + [thioredoxin]-dithiol</text>
        <dbReference type="Rhea" id="RHEA:24164"/>
        <dbReference type="Rhea" id="RHEA-COMP:10698"/>
        <dbReference type="Rhea" id="RHEA-COMP:10700"/>
        <dbReference type="Rhea" id="RHEA-COMP:12313"/>
        <dbReference type="Rhea" id="RHEA-COMP:12314"/>
        <dbReference type="ChEBI" id="CHEBI:15377"/>
        <dbReference type="ChEBI" id="CHEBI:16044"/>
        <dbReference type="ChEBI" id="CHEBI:29950"/>
        <dbReference type="ChEBI" id="CHEBI:45764"/>
        <dbReference type="ChEBI" id="CHEBI:50058"/>
        <dbReference type="EC" id="1.8.4.12"/>
    </reaction>
</comment>
<dbReference type="InterPro" id="IPR028427">
    <property type="entry name" value="Met_Sox_Rdtase_MsrB"/>
</dbReference>
<evidence type="ECO:0000256" key="4">
    <source>
        <dbReference type="ARBA" id="ARBA00022723"/>
    </source>
</evidence>
<dbReference type="SUPFAM" id="SSF51316">
    <property type="entry name" value="Mss4-like"/>
    <property type="match status" value="1"/>
</dbReference>
<evidence type="ECO:0000256" key="1">
    <source>
        <dbReference type="ARBA" id="ARBA00001947"/>
    </source>
</evidence>
<evidence type="ECO:0000256" key="7">
    <source>
        <dbReference type="ARBA" id="ARBA00048488"/>
    </source>
</evidence>
<accession>A0A833H3D0</accession>
<comment type="similarity">
    <text evidence="2">Belongs to the MsrB Met sulfoxide reductase family.</text>
</comment>
<keyword evidence="5" id="KW-0862">Zinc</keyword>
<keyword evidence="8" id="KW-0732">Signal</keyword>
<name>A0A833H3D0_9LEPT</name>
<organism evidence="10 11">
    <name type="scientific">Leptonema illini</name>
    <dbReference type="NCBI Taxonomy" id="183"/>
    <lineage>
        <taxon>Bacteria</taxon>
        <taxon>Pseudomonadati</taxon>
        <taxon>Spirochaetota</taxon>
        <taxon>Spirochaetia</taxon>
        <taxon>Leptospirales</taxon>
        <taxon>Leptospiraceae</taxon>
        <taxon>Leptonema</taxon>
    </lineage>
</organism>
<feature type="signal peptide" evidence="8">
    <location>
        <begin position="1"/>
        <end position="21"/>
    </location>
</feature>
<keyword evidence="6 10" id="KW-0560">Oxidoreductase</keyword>
<dbReference type="PANTHER" id="PTHR10173">
    <property type="entry name" value="METHIONINE SULFOXIDE REDUCTASE"/>
    <property type="match status" value="1"/>
</dbReference>
<dbReference type="PROSITE" id="PS51257">
    <property type="entry name" value="PROKAR_LIPOPROTEIN"/>
    <property type="match status" value="1"/>
</dbReference>
<gene>
    <name evidence="10" type="primary">msrB</name>
    <name evidence="10" type="ORF">F9K24_05725</name>
</gene>
<dbReference type="EC" id="1.8.4.12" evidence="3"/>
<evidence type="ECO:0000313" key="10">
    <source>
        <dbReference type="EMBL" id="KAB2933965.1"/>
    </source>
</evidence>
<dbReference type="InterPro" id="IPR002579">
    <property type="entry name" value="Met_Sox_Rdtase_MsrB_dom"/>
</dbReference>
<dbReference type="AlphaFoldDB" id="A0A833H3D0"/>
<dbReference type="Proteomes" id="UP000460298">
    <property type="component" value="Unassembled WGS sequence"/>
</dbReference>
<proteinExistence type="inferred from homology"/>
<comment type="cofactor">
    <cofactor evidence="1">
        <name>Zn(2+)</name>
        <dbReference type="ChEBI" id="CHEBI:29105"/>
    </cofactor>
</comment>
<dbReference type="FunFam" id="2.170.150.20:FF:000001">
    <property type="entry name" value="Peptide methionine sulfoxide reductase MsrB"/>
    <property type="match status" value="1"/>
</dbReference>
<evidence type="ECO:0000256" key="2">
    <source>
        <dbReference type="ARBA" id="ARBA00007174"/>
    </source>
</evidence>
<evidence type="ECO:0000256" key="6">
    <source>
        <dbReference type="ARBA" id="ARBA00023002"/>
    </source>
</evidence>
<evidence type="ECO:0000256" key="3">
    <source>
        <dbReference type="ARBA" id="ARBA00012499"/>
    </source>
</evidence>
<evidence type="ECO:0000313" key="11">
    <source>
        <dbReference type="Proteomes" id="UP000460298"/>
    </source>
</evidence>
<feature type="domain" description="MsrB" evidence="9">
    <location>
        <begin position="66"/>
        <end position="192"/>
    </location>
</feature>
<dbReference type="GO" id="GO:0005737">
    <property type="term" value="C:cytoplasm"/>
    <property type="evidence" value="ECO:0007669"/>
    <property type="project" value="TreeGrafter"/>
</dbReference>
<evidence type="ECO:0000256" key="5">
    <source>
        <dbReference type="ARBA" id="ARBA00022833"/>
    </source>
</evidence>
<comment type="caution">
    <text evidence="10">The sequence shown here is derived from an EMBL/GenBank/DDBJ whole genome shotgun (WGS) entry which is preliminary data.</text>
</comment>
<dbReference type="Gene3D" id="2.170.150.20">
    <property type="entry name" value="Peptide methionine sulfoxide reductase"/>
    <property type="match status" value="1"/>
</dbReference>
<dbReference type="PROSITE" id="PS51790">
    <property type="entry name" value="MSRB"/>
    <property type="match status" value="1"/>
</dbReference>
<dbReference type="EMBL" id="WBUI01000004">
    <property type="protein sequence ID" value="KAB2933965.1"/>
    <property type="molecule type" value="Genomic_DNA"/>
</dbReference>
<dbReference type="PANTHER" id="PTHR10173:SF52">
    <property type="entry name" value="METHIONINE-R-SULFOXIDE REDUCTASE B1"/>
    <property type="match status" value="1"/>
</dbReference>
<dbReference type="GO" id="GO:0006979">
    <property type="term" value="P:response to oxidative stress"/>
    <property type="evidence" value="ECO:0007669"/>
    <property type="project" value="InterPro"/>
</dbReference>
<reference evidence="10 11" key="1">
    <citation type="submission" date="2019-10" db="EMBL/GenBank/DDBJ databases">
        <title>Extracellular Electron Transfer in a Candidatus Methanoperedens spp. Enrichment Culture.</title>
        <authorList>
            <person name="Berger S."/>
            <person name="Rangel Shaw D."/>
            <person name="Berben T."/>
            <person name="In 'T Zandt M."/>
            <person name="Frank J."/>
            <person name="Reimann J."/>
            <person name="Jetten M.S.M."/>
            <person name="Welte C.U."/>
        </authorList>
    </citation>
    <scope>NUCLEOTIDE SEQUENCE [LARGE SCALE GENOMIC DNA]</scope>
    <source>
        <strain evidence="10">SB12</strain>
    </source>
</reference>
<sequence>MNRTAALVVFSISLLSGLLSCADSGAVPGKKEEAMQQKERPDFYIKGTPDQLEAYRFDGKTIQLSEDEWKRILTPEAYHILREKGTERAFTGSLNKEYSEGVFQCGACGMPLFTSDSKFDSGSGWPSFFRPIVHEGEPARVKEVVDHAFGMVRTEILCARCGSHLGHVFPDGPHPTGLRYCVNSASLGFSKEK</sequence>
<feature type="chain" id="PRO_5032772823" description="peptide-methionine (R)-S-oxide reductase" evidence="8">
    <location>
        <begin position="22"/>
        <end position="193"/>
    </location>
</feature>
<dbReference type="GO" id="GO:0030091">
    <property type="term" value="P:protein repair"/>
    <property type="evidence" value="ECO:0007669"/>
    <property type="project" value="InterPro"/>
</dbReference>
<dbReference type="Pfam" id="PF01641">
    <property type="entry name" value="SelR"/>
    <property type="match status" value="1"/>
</dbReference>
<evidence type="ECO:0000256" key="8">
    <source>
        <dbReference type="SAM" id="SignalP"/>
    </source>
</evidence>
<dbReference type="NCBIfam" id="TIGR00357">
    <property type="entry name" value="peptide-methionine (R)-S-oxide reductase MsrB"/>
    <property type="match status" value="1"/>
</dbReference>
<dbReference type="GO" id="GO:0033743">
    <property type="term" value="F:peptide-methionine (R)-S-oxide reductase activity"/>
    <property type="evidence" value="ECO:0007669"/>
    <property type="project" value="UniProtKB-EC"/>
</dbReference>
<evidence type="ECO:0000259" key="9">
    <source>
        <dbReference type="PROSITE" id="PS51790"/>
    </source>
</evidence>
<protein>
    <recommendedName>
        <fullName evidence="3">peptide-methionine (R)-S-oxide reductase</fullName>
        <ecNumber evidence="3">1.8.4.12</ecNumber>
    </recommendedName>
</protein>